<evidence type="ECO:0000313" key="3">
    <source>
        <dbReference type="Proteomes" id="UP000189370"/>
    </source>
</evidence>
<dbReference type="OrthoDB" id="204552at2157"/>
<keyword evidence="3" id="KW-1185">Reference proteome</keyword>
<dbReference type="RefSeq" id="WP_076144039.1">
    <property type="nucleotide sequence ID" value="NZ_LWLN01000001.1"/>
</dbReference>
<proteinExistence type="predicted"/>
<dbReference type="AlphaFoldDB" id="A0A1S8AU65"/>
<dbReference type="Proteomes" id="UP000189370">
    <property type="component" value="Unassembled WGS sequence"/>
</dbReference>
<accession>A0A1S8AU65</accession>
<evidence type="ECO:0000256" key="1">
    <source>
        <dbReference type="SAM" id="MobiDB-lite"/>
    </source>
</evidence>
<gene>
    <name evidence="2" type="ORF">A6E15_04265</name>
</gene>
<dbReference type="EMBL" id="LWLN01000001">
    <property type="protein sequence ID" value="OLZ40245.1"/>
    <property type="molecule type" value="Genomic_DNA"/>
</dbReference>
<reference evidence="3" key="1">
    <citation type="submission" date="2016-04" db="EMBL/GenBank/DDBJ databases">
        <authorList>
            <person name="Chen S.-C."/>
            <person name="Lai M.-C."/>
        </authorList>
    </citation>
    <scope>NUCLEOTIDE SEQUENCE [LARGE SCALE GENOMIC DNA]</scope>
    <source>
        <strain evidence="3">AB14</strain>
    </source>
</reference>
<sequence length="73" mass="8125">MQLTVERTDDRAERSEADTAVTAAADPSGRQRRRIDVTDLHAAGLEEFVRTNVEADAVSLEHRGGRTYLLLED</sequence>
<feature type="region of interest" description="Disordered" evidence="1">
    <location>
        <begin position="1"/>
        <end position="30"/>
    </location>
</feature>
<name>A0A1S8AU65_9EURY</name>
<protein>
    <submittedName>
        <fullName evidence="2">Uncharacterized protein</fullName>
    </submittedName>
</protein>
<evidence type="ECO:0000313" key="2">
    <source>
        <dbReference type="EMBL" id="OLZ40245.1"/>
    </source>
</evidence>
<organism evidence="2 3">
    <name type="scientific">Natrinema saccharevitans</name>
    <dbReference type="NCBI Taxonomy" id="301967"/>
    <lineage>
        <taxon>Archaea</taxon>
        <taxon>Methanobacteriati</taxon>
        <taxon>Methanobacteriota</taxon>
        <taxon>Stenosarchaea group</taxon>
        <taxon>Halobacteria</taxon>
        <taxon>Halobacteriales</taxon>
        <taxon>Natrialbaceae</taxon>
        <taxon>Natrinema</taxon>
    </lineage>
</organism>
<comment type="caution">
    <text evidence="2">The sequence shown here is derived from an EMBL/GenBank/DDBJ whole genome shotgun (WGS) entry which is preliminary data.</text>
</comment>
<feature type="compositionally biased region" description="Basic and acidic residues" evidence="1">
    <location>
        <begin position="1"/>
        <end position="17"/>
    </location>
</feature>